<evidence type="ECO:0000313" key="3">
    <source>
        <dbReference type="Proteomes" id="UP000004535"/>
    </source>
</evidence>
<evidence type="ECO:0000313" key="2">
    <source>
        <dbReference type="EMBL" id="EEE07079.1"/>
    </source>
</evidence>
<proteinExistence type="predicted"/>
<organism evidence="2 3">
    <name type="scientific">Burkholderia multivorans CGD2</name>
    <dbReference type="NCBI Taxonomy" id="513052"/>
    <lineage>
        <taxon>Bacteria</taxon>
        <taxon>Pseudomonadati</taxon>
        <taxon>Pseudomonadota</taxon>
        <taxon>Betaproteobacteria</taxon>
        <taxon>Burkholderiales</taxon>
        <taxon>Burkholderiaceae</taxon>
        <taxon>Burkholderia</taxon>
        <taxon>Burkholderia cepacia complex</taxon>
    </lineage>
</organism>
<dbReference type="AlphaFoldDB" id="B9BR34"/>
<protein>
    <submittedName>
        <fullName evidence="2">Uncharacterized protein</fullName>
    </submittedName>
</protein>
<reference evidence="2 3" key="1">
    <citation type="journal article" date="2012" name="J. Bacteriol.">
        <title>Draft Genome Sequence Determination for Cystic Fibrosis and Chronic Granulomatous Disease Burkholderia multivorans Isolates.</title>
        <authorList>
            <person name="Varga J.J."/>
            <person name="Losada L."/>
            <person name="Zelazny A.M."/>
            <person name="Brinkac L."/>
            <person name="Harkins D."/>
            <person name="Radune D."/>
            <person name="Hostetler J."/>
            <person name="Sampaio E.P."/>
            <person name="Ronning C.M."/>
            <person name="Nierman W.C."/>
            <person name="Greenberg D.E."/>
            <person name="Holland S.M."/>
            <person name="Goldberg J.B."/>
        </authorList>
    </citation>
    <scope>NUCLEOTIDE SEQUENCE [LARGE SCALE GENOMIC DNA]</scope>
    <source>
        <strain evidence="2 3">CGD2</strain>
    </source>
</reference>
<dbReference type="EMBL" id="ACFC01000005">
    <property type="protein sequence ID" value="EEE07079.1"/>
    <property type="molecule type" value="Genomic_DNA"/>
</dbReference>
<gene>
    <name evidence="2" type="ORF">BURMUCGD2_0983</name>
</gene>
<evidence type="ECO:0000256" key="1">
    <source>
        <dbReference type="SAM" id="MobiDB-lite"/>
    </source>
</evidence>
<sequence length="48" mass="4952">MRAAAVSRPRLDGLSRKAAQSQQAAGGGAERCAIAPTGAEKRRCAQRA</sequence>
<dbReference type="Proteomes" id="UP000004535">
    <property type="component" value="Unassembled WGS sequence"/>
</dbReference>
<name>B9BR34_9BURK</name>
<feature type="region of interest" description="Disordered" evidence="1">
    <location>
        <begin position="1"/>
        <end position="30"/>
    </location>
</feature>
<accession>B9BR34</accession>
<comment type="caution">
    <text evidence="2">The sequence shown here is derived from an EMBL/GenBank/DDBJ whole genome shotgun (WGS) entry which is preliminary data.</text>
</comment>